<protein>
    <recommendedName>
        <fullName evidence="8">FAD/NAD(P)-binding domain-containing protein</fullName>
    </recommendedName>
</protein>
<keyword evidence="3" id="KW-0285">Flavoprotein</keyword>
<dbReference type="InterPro" id="IPR050775">
    <property type="entry name" value="FAD-binding_Monooxygenases"/>
</dbReference>
<dbReference type="InterPro" id="IPR036188">
    <property type="entry name" value="FAD/NAD-bd_sf"/>
</dbReference>
<evidence type="ECO:0000256" key="7">
    <source>
        <dbReference type="ARBA" id="ARBA00023033"/>
    </source>
</evidence>
<evidence type="ECO:0000256" key="5">
    <source>
        <dbReference type="ARBA" id="ARBA00022857"/>
    </source>
</evidence>
<gene>
    <name evidence="9" type="ORF">OEA41_008590</name>
</gene>
<evidence type="ECO:0000259" key="8">
    <source>
        <dbReference type="Pfam" id="PF07992"/>
    </source>
</evidence>
<evidence type="ECO:0000313" key="9">
    <source>
        <dbReference type="EMBL" id="KAK3169207.1"/>
    </source>
</evidence>
<evidence type="ECO:0000256" key="4">
    <source>
        <dbReference type="ARBA" id="ARBA00022827"/>
    </source>
</evidence>
<dbReference type="Pfam" id="PF07992">
    <property type="entry name" value="Pyr_redox_2"/>
    <property type="match status" value="1"/>
</dbReference>
<proteinExistence type="inferred from homology"/>
<accession>A0AAD9Z3D3</accession>
<keyword evidence="6" id="KW-0560">Oxidoreductase</keyword>
<dbReference type="InterPro" id="IPR023753">
    <property type="entry name" value="FAD/NAD-binding_dom"/>
</dbReference>
<evidence type="ECO:0000256" key="1">
    <source>
        <dbReference type="ARBA" id="ARBA00001974"/>
    </source>
</evidence>
<dbReference type="AlphaFoldDB" id="A0AAD9Z3D3"/>
<name>A0AAD9Z3D3_9LECA</name>
<dbReference type="Proteomes" id="UP001276659">
    <property type="component" value="Unassembled WGS sequence"/>
</dbReference>
<dbReference type="EMBL" id="JASNWA010000009">
    <property type="protein sequence ID" value="KAK3169207.1"/>
    <property type="molecule type" value="Genomic_DNA"/>
</dbReference>
<keyword evidence="4" id="KW-0274">FAD</keyword>
<dbReference type="Gene3D" id="3.50.50.60">
    <property type="entry name" value="FAD/NAD(P)-binding domain"/>
    <property type="match status" value="2"/>
</dbReference>
<dbReference type="PRINTS" id="PR00411">
    <property type="entry name" value="PNDRDTASEI"/>
</dbReference>
<dbReference type="PANTHER" id="PTHR43098:SF3">
    <property type="entry name" value="L-ORNITHINE N(5)-MONOOXYGENASE-RELATED"/>
    <property type="match status" value="1"/>
</dbReference>
<comment type="caution">
    <text evidence="9">The sequence shown here is derived from an EMBL/GenBank/DDBJ whole genome shotgun (WGS) entry which is preliminary data.</text>
</comment>
<sequence>MNSAYQDTKYDERGQTERPQPIFKRDLADYSRRRGTTGPYADNLDIDVLIVGAGFGGVYLLHEMRKSGYKTVIYEAGTSLGGVWRFNTYPGARTDSEVPVYELSIPELWKDWTWSTNYPNYQELQQYFDYVDKKLDLSKNCAYETVVDGAQFDEDEGKWTVTTVDGRKAKCRFLIIATGFASKRYIPDYKGIENFKGTVQHVAFWPPGGSDVRGKRCAVIGTGASGVQVIQEWGPLASEVKVFQRSPNMAIPMGKRDLTAEEQNQLKPLYPQLFALRERNFGGYHFDFAEQNVFDVPTEEREAFYEKLWRRGGFSFWLGNYKNYLYDMKANRDVYNFWVKKIRARVHDPRKRELLCPLEPPFPFGVKRPCLEQNYFEQFNRDSVDVVDISNKSGNGIQEFTETGIKTTDGSHYEFDFIAIATGFDISTGGMTSMGLKSVDGLNLQDEWKSAAGRWIRDAINAINRQGLKFVDPTPEASQEWKQKINDISNTTLFPTCKTTHMGGDIPGKAFEQVSYPGGLVRYHQELRAALPDWKGFRTVQVT</sequence>
<evidence type="ECO:0000256" key="2">
    <source>
        <dbReference type="ARBA" id="ARBA00010139"/>
    </source>
</evidence>
<keyword evidence="10" id="KW-1185">Reference proteome</keyword>
<evidence type="ECO:0000313" key="10">
    <source>
        <dbReference type="Proteomes" id="UP001276659"/>
    </source>
</evidence>
<evidence type="ECO:0000256" key="3">
    <source>
        <dbReference type="ARBA" id="ARBA00022630"/>
    </source>
</evidence>
<dbReference type="PANTHER" id="PTHR43098">
    <property type="entry name" value="L-ORNITHINE N(5)-MONOOXYGENASE-RELATED"/>
    <property type="match status" value="1"/>
</dbReference>
<dbReference type="SUPFAM" id="SSF51905">
    <property type="entry name" value="FAD/NAD(P)-binding domain"/>
    <property type="match status" value="2"/>
</dbReference>
<evidence type="ECO:0000256" key="6">
    <source>
        <dbReference type="ARBA" id="ARBA00023002"/>
    </source>
</evidence>
<dbReference type="GO" id="GO:0004497">
    <property type="term" value="F:monooxygenase activity"/>
    <property type="evidence" value="ECO:0007669"/>
    <property type="project" value="UniProtKB-KW"/>
</dbReference>
<keyword evidence="7" id="KW-0503">Monooxygenase</keyword>
<keyword evidence="5" id="KW-0521">NADP</keyword>
<comment type="cofactor">
    <cofactor evidence="1">
        <name>FAD</name>
        <dbReference type="ChEBI" id="CHEBI:57692"/>
    </cofactor>
</comment>
<feature type="domain" description="FAD/NAD(P)-binding" evidence="8">
    <location>
        <begin position="47"/>
        <end position="266"/>
    </location>
</feature>
<reference evidence="9" key="1">
    <citation type="submission" date="2022-11" db="EMBL/GenBank/DDBJ databases">
        <title>Chromosomal genome sequence assembly and mating type (MAT) locus characterization of the leprose asexual lichenized fungus Lepraria neglecta (Nyl.) Erichsen.</title>
        <authorList>
            <person name="Allen J.L."/>
            <person name="Pfeffer B."/>
        </authorList>
    </citation>
    <scope>NUCLEOTIDE SEQUENCE</scope>
    <source>
        <strain evidence="9">Allen 5258</strain>
    </source>
</reference>
<comment type="similarity">
    <text evidence="2">Belongs to the FAD-binding monooxygenase family.</text>
</comment>
<organism evidence="9 10">
    <name type="scientific">Lepraria neglecta</name>
    <dbReference type="NCBI Taxonomy" id="209136"/>
    <lineage>
        <taxon>Eukaryota</taxon>
        <taxon>Fungi</taxon>
        <taxon>Dikarya</taxon>
        <taxon>Ascomycota</taxon>
        <taxon>Pezizomycotina</taxon>
        <taxon>Lecanoromycetes</taxon>
        <taxon>OSLEUM clade</taxon>
        <taxon>Lecanoromycetidae</taxon>
        <taxon>Lecanorales</taxon>
        <taxon>Lecanorineae</taxon>
        <taxon>Stereocaulaceae</taxon>
        <taxon>Lepraria</taxon>
    </lineage>
</organism>